<feature type="compositionally biased region" description="Pro residues" evidence="1">
    <location>
        <begin position="456"/>
        <end position="471"/>
    </location>
</feature>
<accession>A0A5J4YSE4</accession>
<gene>
    <name evidence="3" type="ORF">FVE85_8802</name>
</gene>
<comment type="caution">
    <text evidence="3">The sequence shown here is derived from an EMBL/GenBank/DDBJ whole genome shotgun (WGS) entry which is preliminary data.</text>
</comment>
<keyword evidence="4" id="KW-1185">Reference proteome</keyword>
<dbReference type="EMBL" id="VRMN01000007">
    <property type="protein sequence ID" value="KAA8493357.1"/>
    <property type="molecule type" value="Genomic_DNA"/>
</dbReference>
<protein>
    <submittedName>
        <fullName evidence="3">Uncharacterized protein</fullName>
    </submittedName>
</protein>
<feature type="region of interest" description="Disordered" evidence="1">
    <location>
        <begin position="432"/>
        <end position="471"/>
    </location>
</feature>
<feature type="compositionally biased region" description="Pro residues" evidence="1">
    <location>
        <begin position="434"/>
        <end position="448"/>
    </location>
</feature>
<evidence type="ECO:0000313" key="4">
    <source>
        <dbReference type="Proteomes" id="UP000324585"/>
    </source>
</evidence>
<dbReference type="Proteomes" id="UP000324585">
    <property type="component" value="Unassembled WGS sequence"/>
</dbReference>
<evidence type="ECO:0000256" key="2">
    <source>
        <dbReference type="SAM" id="SignalP"/>
    </source>
</evidence>
<evidence type="ECO:0000313" key="3">
    <source>
        <dbReference type="EMBL" id="KAA8493357.1"/>
    </source>
</evidence>
<feature type="chain" id="PRO_5023892982" evidence="2">
    <location>
        <begin position="29"/>
        <end position="709"/>
    </location>
</feature>
<proteinExistence type="predicted"/>
<keyword evidence="2" id="KW-0732">Signal</keyword>
<sequence length="709" mass="78208">MAKGRRVALATLVVAVVLSVSLAPRAGAAKEMPSFFTRRAQFGGGPGAGRSVVVSNARPGVQQRQMLDISDACYEAGLSMCDIDLRDPSSMPCYSCLPFVEEDTYARFFPCIDSCCGMFDADVRDCLESAVASMACSEDALLLNTTYADYLEIFQDTCDLHECLREPVLQNCGANIFDVPSYSCMVQCEDMGSDADQENCYQACCPDFGTLLDCAANEGARLCPQEGRVMDFFFKYIGDDVRPCVQYTPFDCVDAVLQQCPLFAATMPILCLDPENPCVPAEQPNCQINCCSDFTDTLYCLFENTDTSRFCNGWSQVYRYDFFTYTFQVDSFCDVFEAPSPNSWPEIQANVCQLNVQDTCGISSPEELPCLECSGSDDDACLIACCPDMLSTVACLEYSGRQYCTERGQRSVLNSPEYLLYYSTYYEPCRNAPTPSPTPTPTPTPSPTPTLTVTPSPTPTPTPSNSPAPVPSPTPVCIDAEWIEAQGLNKVHANDGFGELLCIVGLEELPCGTPDHVLDVNARLRTYADLCAERECTTKFGRFNGVLHADARHMPSQDGVSLTTVAHRGTLWSDVENRLVVAAQKARLRPNNKAAKEVAACHKRNQVCMLEASEGGGVAWKLDKVNLEASATSLCSIQFVQLWLRLDITARVCLRGGCNRKPDVHFREKRPAQERVRLAFFAHETRCRAMKMLQEYHWHDDDFDSGSST</sequence>
<dbReference type="AlphaFoldDB" id="A0A5J4YSE4"/>
<feature type="signal peptide" evidence="2">
    <location>
        <begin position="1"/>
        <end position="28"/>
    </location>
</feature>
<name>A0A5J4YSE4_PORPP</name>
<organism evidence="3 4">
    <name type="scientific">Porphyridium purpureum</name>
    <name type="common">Red alga</name>
    <name type="synonym">Porphyridium cruentum</name>
    <dbReference type="NCBI Taxonomy" id="35688"/>
    <lineage>
        <taxon>Eukaryota</taxon>
        <taxon>Rhodophyta</taxon>
        <taxon>Bangiophyceae</taxon>
        <taxon>Porphyridiales</taxon>
        <taxon>Porphyridiaceae</taxon>
        <taxon>Porphyridium</taxon>
    </lineage>
</organism>
<reference evidence="4" key="1">
    <citation type="journal article" date="2019" name="Nat. Commun.">
        <title>Expansion of phycobilisome linker gene families in mesophilic red algae.</title>
        <authorList>
            <person name="Lee J."/>
            <person name="Kim D."/>
            <person name="Bhattacharya D."/>
            <person name="Yoon H.S."/>
        </authorList>
    </citation>
    <scope>NUCLEOTIDE SEQUENCE [LARGE SCALE GENOMIC DNA]</scope>
    <source>
        <strain evidence="4">CCMP 1328</strain>
    </source>
</reference>
<evidence type="ECO:0000256" key="1">
    <source>
        <dbReference type="SAM" id="MobiDB-lite"/>
    </source>
</evidence>